<dbReference type="Pfam" id="PF01522">
    <property type="entry name" value="Polysacc_deac_1"/>
    <property type="match status" value="1"/>
</dbReference>
<dbReference type="EMBL" id="VDUW01000016">
    <property type="protein sequence ID" value="TXL57824.1"/>
    <property type="molecule type" value="Genomic_DNA"/>
</dbReference>
<dbReference type="Proteomes" id="UP000321574">
    <property type="component" value="Unassembled WGS sequence"/>
</dbReference>
<dbReference type="PROSITE" id="PS51677">
    <property type="entry name" value="NODB"/>
    <property type="match status" value="1"/>
</dbReference>
<accession>A0A5C8NHG4</accession>
<dbReference type="PANTHER" id="PTHR10587">
    <property type="entry name" value="GLYCOSYL TRANSFERASE-RELATED"/>
    <property type="match status" value="1"/>
</dbReference>
<evidence type="ECO:0000313" key="4">
    <source>
        <dbReference type="Proteomes" id="UP000321574"/>
    </source>
</evidence>
<dbReference type="GO" id="GO:0005975">
    <property type="term" value="P:carbohydrate metabolic process"/>
    <property type="evidence" value="ECO:0007669"/>
    <property type="project" value="InterPro"/>
</dbReference>
<dbReference type="Gene3D" id="3.20.20.370">
    <property type="entry name" value="Glycoside hydrolase/deacetylase"/>
    <property type="match status" value="1"/>
</dbReference>
<comment type="caution">
    <text evidence="3">The sequence shown here is derived from an EMBL/GenBank/DDBJ whole genome shotgun (WGS) entry which is preliminary data.</text>
</comment>
<protein>
    <submittedName>
        <fullName evidence="3">Polysaccharide deacetylase family sporulation protein PdaB</fullName>
    </submittedName>
</protein>
<keyword evidence="4" id="KW-1185">Reference proteome</keyword>
<dbReference type="RefSeq" id="WP_147670603.1">
    <property type="nucleotide sequence ID" value="NZ_VDUW01000016.1"/>
</dbReference>
<feature type="domain" description="NodB homology" evidence="2">
    <location>
        <begin position="56"/>
        <end position="235"/>
    </location>
</feature>
<dbReference type="PANTHER" id="PTHR10587:SF128">
    <property type="entry name" value="POLYSACCHARIDE DEACETYLASE PDAB-RELATED"/>
    <property type="match status" value="1"/>
</dbReference>
<keyword evidence="1" id="KW-0472">Membrane</keyword>
<evidence type="ECO:0000256" key="1">
    <source>
        <dbReference type="SAM" id="Phobius"/>
    </source>
</evidence>
<dbReference type="OrthoDB" id="9806342at2"/>
<dbReference type="GO" id="GO:0016810">
    <property type="term" value="F:hydrolase activity, acting on carbon-nitrogen (but not peptide) bonds"/>
    <property type="evidence" value="ECO:0007669"/>
    <property type="project" value="InterPro"/>
</dbReference>
<reference evidence="3 4" key="1">
    <citation type="submission" date="2019-06" db="EMBL/GenBank/DDBJ databases">
        <title>Cerasibacillus sp. nov., isolated from maize field.</title>
        <authorList>
            <person name="Lin S.-Y."/>
            <person name="Tsai C.-F."/>
            <person name="Young C.-C."/>
        </authorList>
    </citation>
    <scope>NUCLEOTIDE SEQUENCE [LARGE SCALE GENOMIC DNA]</scope>
    <source>
        <strain evidence="3 4">CC-CFT480</strain>
    </source>
</reference>
<dbReference type="InterPro" id="IPR014132">
    <property type="entry name" value="PdaB-like"/>
</dbReference>
<proteinExistence type="predicted"/>
<evidence type="ECO:0000313" key="3">
    <source>
        <dbReference type="EMBL" id="TXL57824.1"/>
    </source>
</evidence>
<name>A0A5C8NHG4_9BACI</name>
<organism evidence="3 4">
    <name type="scientific">Cerasibacillus terrae</name>
    <dbReference type="NCBI Taxonomy" id="2498845"/>
    <lineage>
        <taxon>Bacteria</taxon>
        <taxon>Bacillati</taxon>
        <taxon>Bacillota</taxon>
        <taxon>Bacilli</taxon>
        <taxon>Bacillales</taxon>
        <taxon>Bacillaceae</taxon>
        <taxon>Cerasibacillus</taxon>
    </lineage>
</organism>
<feature type="transmembrane region" description="Helical" evidence="1">
    <location>
        <begin position="12"/>
        <end position="31"/>
    </location>
</feature>
<dbReference type="NCBIfam" id="TIGR02764">
    <property type="entry name" value="spore_ybaN_pdaB"/>
    <property type="match status" value="1"/>
</dbReference>
<dbReference type="SUPFAM" id="SSF88713">
    <property type="entry name" value="Glycoside hydrolase/deacetylase"/>
    <property type="match status" value="1"/>
</dbReference>
<keyword evidence="1" id="KW-0812">Transmembrane</keyword>
<dbReference type="AlphaFoldDB" id="A0A5C8NHG4"/>
<gene>
    <name evidence="3" type="primary">pdaB</name>
    <name evidence="3" type="ORF">FHP05_14535</name>
</gene>
<sequence>MNHFYVWRLDKLKYVGLIIILLALAITYVLVGQGKSLFVFSNEPSSVFVKGNNKENGVALTFNISWGEEKVHDILKELKKHDVRTTFFVSGEWAERHPEIVEKIVEAEHELGMLGYHYKSYLEQDVDQVRRDLLQAKEIFKKLGYSNVELLRTPNGHFNEEVVELAESLDLKVVQWNVNPNDWKNPGSEYIVDTVMKDTSKGDIILLHASDAVKQTANALQTLLPGLKKKGFEFITISQMMNQAQVEAKLVE</sequence>
<dbReference type="InterPro" id="IPR050248">
    <property type="entry name" value="Polysacc_deacetylase_ArnD"/>
</dbReference>
<evidence type="ECO:0000259" key="2">
    <source>
        <dbReference type="PROSITE" id="PS51677"/>
    </source>
</evidence>
<dbReference type="InterPro" id="IPR011330">
    <property type="entry name" value="Glyco_hydro/deAcase_b/a-brl"/>
</dbReference>
<keyword evidence="1" id="KW-1133">Transmembrane helix</keyword>
<dbReference type="InterPro" id="IPR002509">
    <property type="entry name" value="NODB_dom"/>
</dbReference>
<dbReference type="GO" id="GO:0016020">
    <property type="term" value="C:membrane"/>
    <property type="evidence" value="ECO:0007669"/>
    <property type="project" value="TreeGrafter"/>
</dbReference>